<feature type="domain" description="Protein kinase" evidence="16">
    <location>
        <begin position="84"/>
        <end position="193"/>
    </location>
</feature>
<evidence type="ECO:0000256" key="12">
    <source>
        <dbReference type="ARBA" id="ARBA00047811"/>
    </source>
</evidence>
<dbReference type="Pfam" id="PF00069">
    <property type="entry name" value="Pkinase"/>
    <property type="match status" value="1"/>
</dbReference>
<reference evidence="17" key="1">
    <citation type="submission" date="2021-01" db="EMBL/GenBank/DDBJ databases">
        <authorList>
            <person name="Corre E."/>
            <person name="Pelletier E."/>
            <person name="Niang G."/>
            <person name="Scheremetjew M."/>
            <person name="Finn R."/>
            <person name="Kale V."/>
            <person name="Holt S."/>
            <person name="Cochrane G."/>
            <person name="Meng A."/>
            <person name="Brown T."/>
            <person name="Cohen L."/>
        </authorList>
    </citation>
    <scope>NUCLEOTIDE SEQUENCE</scope>
    <source>
        <strain evidence="17">Pop2</strain>
    </source>
</reference>
<evidence type="ECO:0000256" key="8">
    <source>
        <dbReference type="ARBA" id="ARBA00038543"/>
    </source>
</evidence>
<dbReference type="Gene3D" id="3.30.200.20">
    <property type="entry name" value="Phosphorylase Kinase, domain 1"/>
    <property type="match status" value="1"/>
</dbReference>
<dbReference type="InterPro" id="IPR000719">
    <property type="entry name" value="Prot_kinase_dom"/>
</dbReference>
<name>A0A7S1YYY6_9STRA</name>
<evidence type="ECO:0000256" key="2">
    <source>
        <dbReference type="ARBA" id="ARBA00012425"/>
    </source>
</evidence>
<evidence type="ECO:0000256" key="3">
    <source>
        <dbReference type="ARBA" id="ARBA00022527"/>
    </source>
</evidence>
<dbReference type="GO" id="GO:0000307">
    <property type="term" value="C:cyclin-dependent protein kinase holoenzyme complex"/>
    <property type="evidence" value="ECO:0007669"/>
    <property type="project" value="TreeGrafter"/>
</dbReference>
<feature type="binding site" evidence="14">
    <location>
        <position position="113"/>
    </location>
    <ligand>
        <name>ATP</name>
        <dbReference type="ChEBI" id="CHEBI:30616"/>
    </ligand>
</feature>
<organism evidence="17">
    <name type="scientific">Ditylum brightwellii</name>
    <dbReference type="NCBI Taxonomy" id="49249"/>
    <lineage>
        <taxon>Eukaryota</taxon>
        <taxon>Sar</taxon>
        <taxon>Stramenopiles</taxon>
        <taxon>Ochrophyta</taxon>
        <taxon>Bacillariophyta</taxon>
        <taxon>Mediophyceae</taxon>
        <taxon>Lithodesmiophycidae</taxon>
        <taxon>Lithodesmiales</taxon>
        <taxon>Lithodesmiaceae</taxon>
        <taxon>Ditylum</taxon>
    </lineage>
</organism>
<evidence type="ECO:0000256" key="5">
    <source>
        <dbReference type="ARBA" id="ARBA00022741"/>
    </source>
</evidence>
<evidence type="ECO:0000256" key="6">
    <source>
        <dbReference type="ARBA" id="ARBA00022777"/>
    </source>
</evidence>
<feature type="region of interest" description="Disordered" evidence="15">
    <location>
        <begin position="1"/>
        <end position="72"/>
    </location>
</feature>
<dbReference type="EMBL" id="HBGN01011938">
    <property type="protein sequence ID" value="CAD9323560.1"/>
    <property type="molecule type" value="Transcribed_RNA"/>
</dbReference>
<comment type="catalytic activity">
    <reaction evidence="13">
        <text>L-seryl-[protein] + ATP = O-phospho-L-seryl-[protein] + ADP + H(+)</text>
        <dbReference type="Rhea" id="RHEA:17989"/>
        <dbReference type="Rhea" id="RHEA-COMP:9863"/>
        <dbReference type="Rhea" id="RHEA-COMP:11604"/>
        <dbReference type="ChEBI" id="CHEBI:15378"/>
        <dbReference type="ChEBI" id="CHEBI:29999"/>
        <dbReference type="ChEBI" id="CHEBI:30616"/>
        <dbReference type="ChEBI" id="CHEBI:83421"/>
        <dbReference type="ChEBI" id="CHEBI:456216"/>
        <dbReference type="EC" id="2.7.11.22"/>
    </reaction>
</comment>
<keyword evidence="7 14" id="KW-0067">ATP-binding</keyword>
<evidence type="ECO:0000256" key="1">
    <source>
        <dbReference type="ARBA" id="ARBA00006485"/>
    </source>
</evidence>
<evidence type="ECO:0000256" key="13">
    <source>
        <dbReference type="ARBA" id="ARBA00048367"/>
    </source>
</evidence>
<dbReference type="EC" id="2.7.11.22" evidence="2"/>
<comment type="subunit">
    <text evidence="8">May form a complex composed of at least the catalytic subunit CRK2 and a cyclin.</text>
</comment>
<evidence type="ECO:0000256" key="11">
    <source>
        <dbReference type="ARBA" id="ARBA00042858"/>
    </source>
</evidence>
<evidence type="ECO:0000259" key="16">
    <source>
        <dbReference type="PROSITE" id="PS50011"/>
    </source>
</evidence>
<evidence type="ECO:0000313" key="17">
    <source>
        <dbReference type="EMBL" id="CAD9323560.1"/>
    </source>
</evidence>
<dbReference type="PROSITE" id="PS50011">
    <property type="entry name" value="PROTEIN_KINASE_DOM"/>
    <property type="match status" value="1"/>
</dbReference>
<dbReference type="GO" id="GO:0005634">
    <property type="term" value="C:nucleus"/>
    <property type="evidence" value="ECO:0007669"/>
    <property type="project" value="TreeGrafter"/>
</dbReference>
<evidence type="ECO:0000256" key="4">
    <source>
        <dbReference type="ARBA" id="ARBA00022679"/>
    </source>
</evidence>
<dbReference type="AlphaFoldDB" id="A0A7S1YYY6"/>
<accession>A0A7S1YYY6</accession>
<feature type="compositionally biased region" description="Pro residues" evidence="15">
    <location>
        <begin position="10"/>
        <end position="45"/>
    </location>
</feature>
<keyword evidence="5 14" id="KW-0547">Nucleotide-binding</keyword>
<evidence type="ECO:0000256" key="14">
    <source>
        <dbReference type="PROSITE-ProRule" id="PRU10141"/>
    </source>
</evidence>
<keyword evidence="3" id="KW-0723">Serine/threonine-protein kinase</keyword>
<dbReference type="FunFam" id="3.30.200.20:FF:000124">
    <property type="entry name" value="Cyclin-dependent kinase 4"/>
    <property type="match status" value="1"/>
</dbReference>
<dbReference type="GO" id="GO:0008353">
    <property type="term" value="F:RNA polymerase II CTD heptapeptide repeat kinase activity"/>
    <property type="evidence" value="ECO:0007669"/>
    <property type="project" value="TreeGrafter"/>
</dbReference>
<dbReference type="InterPro" id="IPR017441">
    <property type="entry name" value="Protein_kinase_ATP_BS"/>
</dbReference>
<keyword evidence="4" id="KW-0808">Transferase</keyword>
<keyword evidence="6" id="KW-0418">Kinase</keyword>
<proteinExistence type="inferred from homology"/>
<dbReference type="PANTHER" id="PTHR24056">
    <property type="entry name" value="CELL DIVISION PROTEIN KINASE"/>
    <property type="match status" value="1"/>
</dbReference>
<evidence type="ECO:0000256" key="7">
    <source>
        <dbReference type="ARBA" id="ARBA00022840"/>
    </source>
</evidence>
<dbReference type="SUPFAM" id="SSF56112">
    <property type="entry name" value="Protein kinase-like (PK-like)"/>
    <property type="match status" value="1"/>
</dbReference>
<dbReference type="InterPro" id="IPR011009">
    <property type="entry name" value="Kinase-like_dom_sf"/>
</dbReference>
<evidence type="ECO:0000256" key="9">
    <source>
        <dbReference type="ARBA" id="ARBA00039612"/>
    </source>
</evidence>
<dbReference type="PROSITE" id="PS00107">
    <property type="entry name" value="PROTEIN_KINASE_ATP"/>
    <property type="match status" value="1"/>
</dbReference>
<dbReference type="GO" id="GO:0032968">
    <property type="term" value="P:positive regulation of transcription elongation by RNA polymerase II"/>
    <property type="evidence" value="ECO:0007669"/>
    <property type="project" value="TreeGrafter"/>
</dbReference>
<dbReference type="GO" id="GO:0005524">
    <property type="term" value="F:ATP binding"/>
    <property type="evidence" value="ECO:0007669"/>
    <property type="project" value="UniProtKB-UniRule"/>
</dbReference>
<comment type="catalytic activity">
    <reaction evidence="12">
        <text>L-threonyl-[protein] + ATP = O-phospho-L-threonyl-[protein] + ADP + H(+)</text>
        <dbReference type="Rhea" id="RHEA:46608"/>
        <dbReference type="Rhea" id="RHEA-COMP:11060"/>
        <dbReference type="Rhea" id="RHEA-COMP:11605"/>
        <dbReference type="ChEBI" id="CHEBI:15378"/>
        <dbReference type="ChEBI" id="CHEBI:30013"/>
        <dbReference type="ChEBI" id="CHEBI:30616"/>
        <dbReference type="ChEBI" id="CHEBI:61977"/>
        <dbReference type="ChEBI" id="CHEBI:456216"/>
        <dbReference type="EC" id="2.7.11.22"/>
    </reaction>
</comment>
<dbReference type="InterPro" id="IPR050108">
    <property type="entry name" value="CDK"/>
</dbReference>
<evidence type="ECO:0000256" key="10">
    <source>
        <dbReference type="ARBA" id="ARBA00041902"/>
    </source>
</evidence>
<dbReference type="GO" id="GO:0004693">
    <property type="term" value="F:cyclin-dependent protein serine/threonine kinase activity"/>
    <property type="evidence" value="ECO:0007669"/>
    <property type="project" value="UniProtKB-EC"/>
</dbReference>
<comment type="similarity">
    <text evidence="1">Belongs to the protein kinase superfamily. CMGC Ser/Thr protein kinase family. CDC2/CDKX subfamily.</text>
</comment>
<evidence type="ECO:0000256" key="15">
    <source>
        <dbReference type="SAM" id="MobiDB-lite"/>
    </source>
</evidence>
<protein>
    <recommendedName>
        <fullName evidence="9">Cyclin-dependent kinase 2 homolog</fullName>
        <ecNumber evidence="2">2.7.11.22</ecNumber>
    </recommendedName>
    <alternativeName>
        <fullName evidence="10">Cell division control protein 2 homolog</fullName>
    </alternativeName>
    <alternativeName>
        <fullName evidence="11">cdc2-related kinase 2</fullName>
    </alternativeName>
</protein>
<dbReference type="PANTHER" id="PTHR24056:SF546">
    <property type="entry name" value="CYCLIN-DEPENDENT KINASE 12"/>
    <property type="match status" value="1"/>
</dbReference>
<gene>
    <name evidence="17" type="ORF">DBRI1063_LOCUS7610</name>
</gene>
<sequence length="193" mass="21142">MATVTAMAQPAPPRGPPPSRRPIGRPAPPQGPPPRGRPAPPPLPPNQLSGTKRPAGVLPSDGKKMRRPPITIRAPVSMRDVTAFEKKHQVGEGTFGSVFLGVDKKTGEMVALKRINTKQEENGFPITAIREVKILKALNHKNIVDLKEIVTSKGAFRLDVRKILSSLLYGDFNSRTSLIPILLVYHLREEAKF</sequence>